<dbReference type="Pfam" id="PF14559">
    <property type="entry name" value="TPR_19"/>
    <property type="match status" value="2"/>
</dbReference>
<evidence type="ECO:0000256" key="1">
    <source>
        <dbReference type="ARBA" id="ARBA00022737"/>
    </source>
</evidence>
<protein>
    <submittedName>
        <fullName evidence="5">YaiO family outer membrane beta-barrel protein</fullName>
    </submittedName>
</protein>
<evidence type="ECO:0000313" key="5">
    <source>
        <dbReference type="EMBL" id="TET59845.1"/>
    </source>
</evidence>
<evidence type="ECO:0000259" key="4">
    <source>
        <dbReference type="Pfam" id="PF19413"/>
    </source>
</evidence>
<reference evidence="5 6" key="1">
    <citation type="submission" date="2019-03" db="EMBL/GenBank/DDBJ databases">
        <title>Metabolic potential of uncultured bacteria and archaea associated with petroleum seepage in deep-sea sediments.</title>
        <authorList>
            <person name="Dong X."/>
            <person name="Hubert C."/>
        </authorList>
    </citation>
    <scope>NUCLEOTIDE SEQUENCE [LARGE SCALE GENOMIC DNA]</scope>
    <source>
        <strain evidence="5">E29_bin52</strain>
    </source>
</reference>
<dbReference type="SUPFAM" id="SSF56935">
    <property type="entry name" value="Porins"/>
    <property type="match status" value="1"/>
</dbReference>
<evidence type="ECO:0000256" key="3">
    <source>
        <dbReference type="PROSITE-ProRule" id="PRU00339"/>
    </source>
</evidence>
<dbReference type="EMBL" id="SOIZ01000333">
    <property type="protein sequence ID" value="TET59845.1"/>
    <property type="molecule type" value="Genomic_DNA"/>
</dbReference>
<feature type="repeat" description="TPR" evidence="3">
    <location>
        <begin position="32"/>
        <end position="65"/>
    </location>
</feature>
<dbReference type="InterPro" id="IPR030887">
    <property type="entry name" value="Beta-barrel_YaiO"/>
</dbReference>
<gene>
    <name evidence="5" type="primary">yaiO</name>
    <name evidence="5" type="ORF">E3J48_07330</name>
</gene>
<dbReference type="NCBIfam" id="TIGR04390">
    <property type="entry name" value="OMP_YaiO_dom"/>
    <property type="match status" value="1"/>
</dbReference>
<evidence type="ECO:0000313" key="6">
    <source>
        <dbReference type="Proteomes" id="UP000319130"/>
    </source>
</evidence>
<name>A0A523VYI8_UNCAE</name>
<feature type="domain" description="YaiO beta-barrel" evidence="4">
    <location>
        <begin position="228"/>
        <end position="362"/>
    </location>
</feature>
<proteinExistence type="predicted"/>
<organism evidence="5 6">
    <name type="scientific">Aerophobetes bacterium</name>
    <dbReference type="NCBI Taxonomy" id="2030807"/>
    <lineage>
        <taxon>Bacteria</taxon>
        <taxon>Candidatus Aerophobota</taxon>
    </lineage>
</organism>
<keyword evidence="1" id="KW-0677">Repeat</keyword>
<accession>A0A523VYI8</accession>
<evidence type="ECO:0000256" key="2">
    <source>
        <dbReference type="ARBA" id="ARBA00022803"/>
    </source>
</evidence>
<keyword evidence="2 3" id="KW-0802">TPR repeat</keyword>
<dbReference type="Gene3D" id="1.25.40.10">
    <property type="entry name" value="Tetratricopeptide repeat domain"/>
    <property type="match status" value="1"/>
</dbReference>
<dbReference type="InterPro" id="IPR011990">
    <property type="entry name" value="TPR-like_helical_dom_sf"/>
</dbReference>
<feature type="repeat" description="TPR" evidence="3">
    <location>
        <begin position="66"/>
        <end position="99"/>
    </location>
</feature>
<dbReference type="SMART" id="SM00028">
    <property type="entry name" value="TPR"/>
    <property type="match status" value="5"/>
</dbReference>
<dbReference type="PROSITE" id="PS50005">
    <property type="entry name" value="TPR"/>
    <property type="match status" value="3"/>
</dbReference>
<dbReference type="Proteomes" id="UP000319130">
    <property type="component" value="Unassembled WGS sequence"/>
</dbReference>
<feature type="repeat" description="TPR" evidence="3">
    <location>
        <begin position="134"/>
        <end position="167"/>
    </location>
</feature>
<dbReference type="SUPFAM" id="SSF48452">
    <property type="entry name" value="TPR-like"/>
    <property type="match status" value="1"/>
</dbReference>
<dbReference type="AlphaFoldDB" id="A0A523VYI8"/>
<dbReference type="PANTHER" id="PTHR44943:SF8">
    <property type="entry name" value="TPR REPEAT-CONTAINING PROTEIN MJ0263"/>
    <property type="match status" value="1"/>
</dbReference>
<sequence length="441" mass="51022">MCKISGASPVFWIATLSFLISFSQGTEASSSIQSLFEKARSLKNKGAYEEAIELYQEILKEEPENYEAIIEVAQVYGWKGEYDKSLEYYDKLLGRNRRDYDALLGKAQVLSWKGEYGKAEDLYARVIEKVPSYFDAHLGLVNVYLWSGKYNKALSFLERLEREDPENQRIIKKIFDVLYAKGDFKSARKYYQILVRLDKEYEASQEVIADLCLYTIDTGYLCENIDIMDDWKSSHLTFSYKPNREFTAVILASRLRRFNQADSIFSLGLYYDLTSSLNAYLSLTLASRPHFSPLQRCDIDLVLKTKAGTSFLGGLDYLIFDEGTVQVYTAGLEQYLTGKIYFSYQLFHSRDYDGATSQSHLGKLSFSQEKRYLHTFGYATGSEAFLVESRQEIMDVETKTFFIILKRWFNPRWGMNINASHHDRKDSYVKRSTGVGLFFKF</sequence>
<dbReference type="Pfam" id="PF19413">
    <property type="entry name" value="YaiO"/>
    <property type="match status" value="1"/>
</dbReference>
<dbReference type="InterPro" id="IPR051685">
    <property type="entry name" value="Ycf3/AcsC/BcsC/TPR_MFPF"/>
</dbReference>
<dbReference type="InterPro" id="IPR019734">
    <property type="entry name" value="TPR_rpt"/>
</dbReference>
<dbReference type="PANTHER" id="PTHR44943">
    <property type="entry name" value="CELLULOSE SYNTHASE OPERON PROTEIN C"/>
    <property type="match status" value="1"/>
</dbReference>
<comment type="caution">
    <text evidence="5">The sequence shown here is derived from an EMBL/GenBank/DDBJ whole genome shotgun (WGS) entry which is preliminary data.</text>
</comment>